<keyword evidence="4" id="KW-0233">DNA recombination</keyword>
<evidence type="ECO:0000313" key="6">
    <source>
        <dbReference type="EMBL" id="PIE62545.1"/>
    </source>
</evidence>
<keyword evidence="3" id="KW-0175">Coiled coil</keyword>
<dbReference type="Proteomes" id="UP000231203">
    <property type="component" value="Unassembled WGS sequence"/>
</dbReference>
<keyword evidence="5" id="KW-0812">Transmembrane</keyword>
<dbReference type="PANTHER" id="PTHR30563:SF0">
    <property type="entry name" value="DNA RECOMBINATION PROTEIN RMUC"/>
    <property type="match status" value="1"/>
</dbReference>
<accession>A0A2G6MR91</accession>
<dbReference type="Pfam" id="PF02646">
    <property type="entry name" value="RmuC"/>
    <property type="match status" value="1"/>
</dbReference>
<proteinExistence type="inferred from homology"/>
<evidence type="ECO:0000256" key="5">
    <source>
        <dbReference type="SAM" id="Phobius"/>
    </source>
</evidence>
<keyword evidence="5" id="KW-1133">Transmembrane helix</keyword>
<organism evidence="6 7">
    <name type="scientific">Desulfobacter postgatei</name>
    <dbReference type="NCBI Taxonomy" id="2293"/>
    <lineage>
        <taxon>Bacteria</taxon>
        <taxon>Pseudomonadati</taxon>
        <taxon>Thermodesulfobacteriota</taxon>
        <taxon>Desulfobacteria</taxon>
        <taxon>Desulfobacterales</taxon>
        <taxon>Desulfobacteraceae</taxon>
        <taxon>Desulfobacter</taxon>
    </lineage>
</organism>
<dbReference type="PANTHER" id="PTHR30563">
    <property type="entry name" value="DNA RECOMBINATION PROTEIN RMUC"/>
    <property type="match status" value="1"/>
</dbReference>
<dbReference type="AlphaFoldDB" id="A0A2G6MR91"/>
<dbReference type="EMBL" id="PDTI01000039">
    <property type="protein sequence ID" value="PIE62545.1"/>
    <property type="molecule type" value="Genomic_DNA"/>
</dbReference>
<evidence type="ECO:0000256" key="3">
    <source>
        <dbReference type="ARBA" id="ARBA00023054"/>
    </source>
</evidence>
<dbReference type="GO" id="GO:0006310">
    <property type="term" value="P:DNA recombination"/>
    <property type="evidence" value="ECO:0007669"/>
    <property type="project" value="UniProtKB-KW"/>
</dbReference>
<evidence type="ECO:0000256" key="1">
    <source>
        <dbReference type="ARBA" id="ARBA00003416"/>
    </source>
</evidence>
<name>A0A2G6MR91_9BACT</name>
<reference evidence="6 7" key="1">
    <citation type="submission" date="2017-10" db="EMBL/GenBank/DDBJ databases">
        <title>Novel microbial diversity and functional potential in the marine mammal oral microbiome.</title>
        <authorList>
            <person name="Dudek N.K."/>
            <person name="Sun C.L."/>
            <person name="Burstein D."/>
            <person name="Kantor R.S."/>
            <person name="Aliaga Goltsman D.S."/>
            <person name="Bik E.M."/>
            <person name="Thomas B.C."/>
            <person name="Banfield J.F."/>
            <person name="Relman D.A."/>
        </authorList>
    </citation>
    <scope>NUCLEOTIDE SEQUENCE [LARGE SCALE GENOMIC DNA]</scope>
    <source>
        <strain evidence="6">DOLJORAL78_47_202</strain>
    </source>
</reference>
<gene>
    <name evidence="6" type="ORF">CSA25_04655</name>
</gene>
<keyword evidence="5" id="KW-0472">Membrane</keyword>
<comment type="caution">
    <text evidence="6">The sequence shown here is derived from an EMBL/GenBank/DDBJ whole genome shotgun (WGS) entry which is preliminary data.</text>
</comment>
<protein>
    <submittedName>
        <fullName evidence="6">DNA recombination protein RmuC</fullName>
    </submittedName>
</protein>
<evidence type="ECO:0000313" key="7">
    <source>
        <dbReference type="Proteomes" id="UP000231203"/>
    </source>
</evidence>
<evidence type="ECO:0000256" key="4">
    <source>
        <dbReference type="ARBA" id="ARBA00023172"/>
    </source>
</evidence>
<dbReference type="InterPro" id="IPR003798">
    <property type="entry name" value="DNA_recombination_RmuC"/>
</dbReference>
<feature type="transmembrane region" description="Helical" evidence="5">
    <location>
        <begin position="14"/>
        <end position="39"/>
    </location>
</feature>
<comment type="similarity">
    <text evidence="2">Belongs to the RmuC family.</text>
</comment>
<evidence type="ECO:0000256" key="2">
    <source>
        <dbReference type="ARBA" id="ARBA00009840"/>
    </source>
</evidence>
<comment type="function">
    <text evidence="1">Involved in DNA recombination.</text>
</comment>
<sequence length="400" mass="44716">MIDFIHTTMGAEHLACLGAGFVLGLLTALILFKLVIHFFSNRFNVLSDKALYENSRQFMDMAQSHFNGYLQQAHQDFKGKEDAFARAVDPVHRMLERYEQRLGTMEKDRSQAFGAISRYLSDMAKTQHQLARETDNLVKALRVPHVRGRWGEVTLKRAVELAGMVDHCDFVAQGVQGAGKGALRPDMVVKLPGNRQVVVDAKVPLMAYLDALESTDEQARKEKLDDHARQVMTHIVQLGSKNYAAAFSPSPEFVVLFIPGENFFSAALAARPDLIEKGVAHGVILATPTTLIALLKTVSYVWLQQAGYENARTIRELGLELFERLSTMAGHMNRLGKDIERTAATFNRTLGAMEKRVLVSARKFENLGVSSSGLPDCEPVSEPALTLKRMKERRWQDDTD</sequence>